<dbReference type="AlphaFoldDB" id="A0A7I8XKG4"/>
<evidence type="ECO:0000313" key="3">
    <source>
        <dbReference type="Proteomes" id="UP000659654"/>
    </source>
</evidence>
<keyword evidence="3" id="KW-1185">Reference proteome</keyword>
<reference evidence="2" key="1">
    <citation type="submission" date="2020-09" db="EMBL/GenBank/DDBJ databases">
        <authorList>
            <person name="Kikuchi T."/>
        </authorList>
    </citation>
    <scope>NUCLEOTIDE SEQUENCE</scope>
    <source>
        <strain evidence="2">Ka4C1</strain>
    </source>
</reference>
<evidence type="ECO:0000256" key="1">
    <source>
        <dbReference type="SAM" id="MobiDB-lite"/>
    </source>
</evidence>
<sequence>MVHIERRLSELFSGGPDMLGRGAELCRAPTPGRSGASASPRPHAEPHPPAVGCAAGTACKRRRCGCKTFPASAQRPIQRDPG</sequence>
<organism evidence="2 3">
    <name type="scientific">Bursaphelenchus xylophilus</name>
    <name type="common">Pinewood nematode worm</name>
    <name type="synonym">Aphelenchoides xylophilus</name>
    <dbReference type="NCBI Taxonomy" id="6326"/>
    <lineage>
        <taxon>Eukaryota</taxon>
        <taxon>Metazoa</taxon>
        <taxon>Ecdysozoa</taxon>
        <taxon>Nematoda</taxon>
        <taxon>Chromadorea</taxon>
        <taxon>Rhabditida</taxon>
        <taxon>Tylenchina</taxon>
        <taxon>Tylenchomorpha</taxon>
        <taxon>Aphelenchoidea</taxon>
        <taxon>Aphelenchoididae</taxon>
        <taxon>Bursaphelenchus</taxon>
    </lineage>
</organism>
<gene>
    <name evidence="2" type="ORF">BXYJ_LOCUS10697</name>
</gene>
<dbReference type="Proteomes" id="UP000659654">
    <property type="component" value="Unassembled WGS sequence"/>
</dbReference>
<dbReference type="Proteomes" id="UP000582659">
    <property type="component" value="Unassembled WGS sequence"/>
</dbReference>
<dbReference type="EMBL" id="CAJFDI010000005">
    <property type="protein sequence ID" value="CAD5229858.1"/>
    <property type="molecule type" value="Genomic_DNA"/>
</dbReference>
<accession>A0A7I8XKG4</accession>
<protein>
    <submittedName>
        <fullName evidence="2">(pine wood nematode) hypothetical protein</fullName>
    </submittedName>
</protein>
<proteinExistence type="predicted"/>
<evidence type="ECO:0000313" key="2">
    <source>
        <dbReference type="EMBL" id="CAD5229858.1"/>
    </source>
</evidence>
<dbReference type="EMBL" id="CAJFCV020000005">
    <property type="protein sequence ID" value="CAG9120620.1"/>
    <property type="molecule type" value="Genomic_DNA"/>
</dbReference>
<comment type="caution">
    <text evidence="2">The sequence shown here is derived from an EMBL/GenBank/DDBJ whole genome shotgun (WGS) entry which is preliminary data.</text>
</comment>
<name>A0A7I8XKG4_BURXY</name>
<feature type="region of interest" description="Disordered" evidence="1">
    <location>
        <begin position="1"/>
        <end position="52"/>
    </location>
</feature>